<dbReference type="EMBL" id="MSZX01000003">
    <property type="protein sequence ID" value="OPA79123.1"/>
    <property type="molecule type" value="Genomic_DNA"/>
</dbReference>
<dbReference type="PANTHER" id="PTHR38459:SF1">
    <property type="entry name" value="PROPHAGE BACTOPRENOL-LINKED GLUCOSE TRANSLOCASE HOMOLOG"/>
    <property type="match status" value="1"/>
</dbReference>
<dbReference type="GO" id="GO:0005886">
    <property type="term" value="C:plasma membrane"/>
    <property type="evidence" value="ECO:0007669"/>
    <property type="project" value="TreeGrafter"/>
</dbReference>
<comment type="subcellular location">
    <subcellularLocation>
        <location evidence="1">Membrane</location>
        <topology evidence="1">Multi-pass membrane protein</topology>
    </subcellularLocation>
</comment>
<evidence type="ECO:0000256" key="2">
    <source>
        <dbReference type="ARBA" id="ARBA00009399"/>
    </source>
</evidence>
<dbReference type="GO" id="GO:0000271">
    <property type="term" value="P:polysaccharide biosynthetic process"/>
    <property type="evidence" value="ECO:0007669"/>
    <property type="project" value="InterPro"/>
</dbReference>
<evidence type="ECO:0000256" key="6">
    <source>
        <dbReference type="SAM" id="Phobius"/>
    </source>
</evidence>
<keyword evidence="4 6" id="KW-1133">Transmembrane helix</keyword>
<dbReference type="InterPro" id="IPR007267">
    <property type="entry name" value="GtrA_DPMS_TM"/>
</dbReference>
<evidence type="ECO:0000313" key="9">
    <source>
        <dbReference type="Proteomes" id="UP000190188"/>
    </source>
</evidence>
<keyword evidence="3 6" id="KW-0812">Transmembrane</keyword>
<reference evidence="8 9" key="1">
    <citation type="submission" date="2017-01" db="EMBL/GenBank/DDBJ databases">
        <title>Genome analysis of Paenibacillus selenitrireducens ES3-24.</title>
        <authorList>
            <person name="Xu D."/>
            <person name="Yao R."/>
            <person name="Zheng S."/>
        </authorList>
    </citation>
    <scope>NUCLEOTIDE SEQUENCE [LARGE SCALE GENOMIC DNA]</scope>
    <source>
        <strain evidence="8 9">ES3-24</strain>
    </source>
</reference>
<feature type="transmembrane region" description="Helical" evidence="6">
    <location>
        <begin position="82"/>
        <end position="101"/>
    </location>
</feature>
<feature type="transmembrane region" description="Helical" evidence="6">
    <location>
        <begin position="16"/>
        <end position="37"/>
    </location>
</feature>
<gene>
    <name evidence="8" type="ORF">BVG16_08470</name>
</gene>
<dbReference type="STRING" id="1324314.BVG16_08470"/>
<feature type="transmembrane region" description="Helical" evidence="6">
    <location>
        <begin position="43"/>
        <end position="62"/>
    </location>
</feature>
<evidence type="ECO:0000313" key="8">
    <source>
        <dbReference type="EMBL" id="OPA79123.1"/>
    </source>
</evidence>
<evidence type="ECO:0000256" key="4">
    <source>
        <dbReference type="ARBA" id="ARBA00022989"/>
    </source>
</evidence>
<name>A0A1T2XHH9_9BACL</name>
<accession>A0A1T2XHH9</accession>
<organism evidence="8 9">
    <name type="scientific">Paenibacillus selenitireducens</name>
    <dbReference type="NCBI Taxonomy" id="1324314"/>
    <lineage>
        <taxon>Bacteria</taxon>
        <taxon>Bacillati</taxon>
        <taxon>Bacillota</taxon>
        <taxon>Bacilli</taxon>
        <taxon>Bacillales</taxon>
        <taxon>Paenibacillaceae</taxon>
        <taxon>Paenibacillus</taxon>
    </lineage>
</organism>
<proteinExistence type="inferred from homology"/>
<comment type="similarity">
    <text evidence="2">Belongs to the GtrA family.</text>
</comment>
<feature type="domain" description="GtrA/DPMS transmembrane" evidence="7">
    <location>
        <begin position="18"/>
        <end position="142"/>
    </location>
</feature>
<dbReference type="InterPro" id="IPR051401">
    <property type="entry name" value="GtrA_CellWall_Glycosyl"/>
</dbReference>
<dbReference type="AlphaFoldDB" id="A0A1T2XHH9"/>
<sequence>MHVSNSAFRRAADNGFVRFLLVGIVNTLIGLTVTFVCLNVLGLHYWLSTLLGNVIGAMNSYLLNKSFTFRSKASVRATLWKFMTVTAVCYVIAYGLASIVAEQLLPQLIPAAGMRVQDNLAALAGSGLNTTMNYFGQKWITFRPQTEIREVSNEK</sequence>
<keyword evidence="9" id="KW-1185">Reference proteome</keyword>
<dbReference type="PANTHER" id="PTHR38459">
    <property type="entry name" value="PROPHAGE BACTOPRENOL-LINKED GLUCOSE TRANSLOCASE HOMOLOG"/>
    <property type="match status" value="1"/>
</dbReference>
<comment type="caution">
    <text evidence="8">The sequence shown here is derived from an EMBL/GenBank/DDBJ whole genome shotgun (WGS) entry which is preliminary data.</text>
</comment>
<evidence type="ECO:0000256" key="5">
    <source>
        <dbReference type="ARBA" id="ARBA00023136"/>
    </source>
</evidence>
<protein>
    <recommendedName>
        <fullName evidence="7">GtrA/DPMS transmembrane domain-containing protein</fullName>
    </recommendedName>
</protein>
<keyword evidence="5 6" id="KW-0472">Membrane</keyword>
<evidence type="ECO:0000256" key="1">
    <source>
        <dbReference type="ARBA" id="ARBA00004141"/>
    </source>
</evidence>
<dbReference type="Proteomes" id="UP000190188">
    <property type="component" value="Unassembled WGS sequence"/>
</dbReference>
<evidence type="ECO:0000259" key="7">
    <source>
        <dbReference type="Pfam" id="PF04138"/>
    </source>
</evidence>
<evidence type="ECO:0000256" key="3">
    <source>
        <dbReference type="ARBA" id="ARBA00022692"/>
    </source>
</evidence>
<dbReference type="Pfam" id="PF04138">
    <property type="entry name" value="GtrA_DPMS_TM"/>
    <property type="match status" value="1"/>
</dbReference>